<protein>
    <submittedName>
        <fullName evidence="1">Uncharacterized protein</fullName>
    </submittedName>
</protein>
<dbReference type="Proteomes" id="UP000093111">
    <property type="component" value="Unassembled WGS sequence"/>
</dbReference>
<dbReference type="EMBL" id="LGLV01000018">
    <property type="protein sequence ID" value="OBZ92781.1"/>
    <property type="molecule type" value="Genomic_DNA"/>
</dbReference>
<proteinExistence type="predicted"/>
<name>A0A1C7NUV7_9HYPH</name>
<reference evidence="1 2" key="1">
    <citation type="journal article" date="2016" name="Syst. Appl. Microbiol.">
        <title>Pararhizobium polonicum sp. nov. isolated from tumors on stone fruit rootstocks.</title>
        <authorList>
            <person name="Pulawska J."/>
            <person name="Kuzmanovic N."/>
            <person name="Willems A."/>
            <person name="Pothier J.F."/>
        </authorList>
    </citation>
    <scope>NUCLEOTIDE SEQUENCE [LARGE SCALE GENOMIC DNA]</scope>
    <source>
        <strain evidence="1 2">F5.1</strain>
    </source>
</reference>
<accession>A0A1C7NUV7</accession>
<dbReference type="OrthoDB" id="8115922at2"/>
<sequence length="149" mass="16179">MFKIARAGLSQSHSASSYSLGESGQELLSQFCFSEGWSGDLSNGLFRLGESAAAMHGLQQTECGLLNLVRCYDSADRNHVLALFEQAATTASSFCFSTTIILASGQKQPVFCIGESTGLEQRYSGALLGVFFFPRFQLEAKGRVLNHHQ</sequence>
<gene>
    <name evidence="1" type="ORF">ADU59_25030</name>
</gene>
<evidence type="ECO:0000313" key="2">
    <source>
        <dbReference type="Proteomes" id="UP000093111"/>
    </source>
</evidence>
<dbReference type="AlphaFoldDB" id="A0A1C7NUV7"/>
<evidence type="ECO:0000313" key="1">
    <source>
        <dbReference type="EMBL" id="OBZ92781.1"/>
    </source>
</evidence>
<keyword evidence="2" id="KW-1185">Reference proteome</keyword>
<dbReference type="RefSeq" id="WP_068958014.1">
    <property type="nucleotide sequence ID" value="NZ_LGLV01000018.1"/>
</dbReference>
<comment type="caution">
    <text evidence="1">The sequence shown here is derived from an EMBL/GenBank/DDBJ whole genome shotgun (WGS) entry which is preliminary data.</text>
</comment>
<dbReference type="PATRIC" id="fig|1612624.7.peg.2712"/>
<organism evidence="1 2">
    <name type="scientific">Pararhizobium polonicum</name>
    <dbReference type="NCBI Taxonomy" id="1612624"/>
    <lineage>
        <taxon>Bacteria</taxon>
        <taxon>Pseudomonadati</taxon>
        <taxon>Pseudomonadota</taxon>
        <taxon>Alphaproteobacteria</taxon>
        <taxon>Hyphomicrobiales</taxon>
        <taxon>Rhizobiaceae</taxon>
        <taxon>Rhizobium/Agrobacterium group</taxon>
        <taxon>Pararhizobium</taxon>
    </lineage>
</organism>